<reference evidence="1 2" key="1">
    <citation type="submission" date="2018-03" db="EMBL/GenBank/DDBJ databases">
        <title>Genomic Encyclopedia of Type Strains, Phase III (KMG-III): the genomes of soil and plant-associated and newly described type strains.</title>
        <authorList>
            <person name="Whitman W."/>
        </authorList>
    </citation>
    <scope>NUCLEOTIDE SEQUENCE [LARGE SCALE GENOMIC DNA]</scope>
    <source>
        <strain evidence="1 2">CGMCC 4.7067</strain>
    </source>
</reference>
<dbReference type="EMBL" id="PVTJ01000002">
    <property type="protein sequence ID" value="PRY60955.1"/>
    <property type="molecule type" value="Genomic_DNA"/>
</dbReference>
<evidence type="ECO:0000313" key="1">
    <source>
        <dbReference type="EMBL" id="PRY60955.1"/>
    </source>
</evidence>
<dbReference type="Proteomes" id="UP000238176">
    <property type="component" value="Unassembled WGS sequence"/>
</dbReference>
<accession>A0A2T0USP6</accession>
<evidence type="ECO:0000313" key="2">
    <source>
        <dbReference type="Proteomes" id="UP000238176"/>
    </source>
</evidence>
<proteinExistence type="predicted"/>
<keyword evidence="2" id="KW-1185">Reference proteome</keyword>
<dbReference type="InterPro" id="IPR010148">
    <property type="entry name" value="CRISPR-assoc_prot_CT1975"/>
</dbReference>
<organism evidence="1 2">
    <name type="scientific">Glycomyces artemisiae</name>
    <dbReference type="NCBI Taxonomy" id="1076443"/>
    <lineage>
        <taxon>Bacteria</taxon>
        <taxon>Bacillati</taxon>
        <taxon>Actinomycetota</taxon>
        <taxon>Actinomycetes</taxon>
        <taxon>Glycomycetales</taxon>
        <taxon>Glycomycetaceae</taxon>
        <taxon>Glycomyces</taxon>
    </lineage>
</organism>
<dbReference type="OrthoDB" id="5291250at2"/>
<dbReference type="AlphaFoldDB" id="A0A2T0USP6"/>
<dbReference type="NCBIfam" id="TIGR01869">
    <property type="entry name" value="casC_Cse4"/>
    <property type="match status" value="1"/>
</dbReference>
<sequence length="369" mass="40231">MPRTIIELHALQTVPPANLNRDDTGSPKTAIFGGMRRSRVSSQSWKRAIRLDFRDTLDDADLGWRTKQIVKLVAEQVEATSAIGKEEARDLTVKAFNEGGVKVKIQKKGDEFEESGYLVFLSRNQIANLAAAIVTAHQSGEKLDKKAVKAILNDRHSIDVALFGRMIADDASLNVDAACQVAHAISVHPVETEFDYFTAVDDEKDDQDETGAGMIATVEFNSATLYRYANLDVDLLRENLGDDAATARAASAFVRSFIRSMPSGKMNTFANRTLPDAVLVTLRDSQAVNLVGAFEQPITEANGRIERACEELKNQLEAVNSTYNEAPLHIWTVRLGGRTKALADTGEQVDLQGLLEGVEATVAARVGAS</sequence>
<comment type="caution">
    <text evidence="1">The sequence shown here is derived from an EMBL/GenBank/DDBJ whole genome shotgun (WGS) entry which is preliminary data.</text>
</comment>
<gene>
    <name evidence="1" type="ORF">B0I28_102570</name>
</gene>
<dbReference type="RefSeq" id="WP_106363119.1">
    <property type="nucleotide sequence ID" value="NZ_PVTJ01000002.1"/>
</dbReference>
<protein>
    <submittedName>
        <fullName evidence="1">CRISPR-associated Cse4 family protein</fullName>
    </submittedName>
</protein>
<name>A0A2T0USP6_9ACTN</name>
<dbReference type="Pfam" id="PF09344">
    <property type="entry name" value="Cas_CT1975"/>
    <property type="match status" value="1"/>
</dbReference>